<name>A0ABW2N1Z0_9ACTN</name>
<dbReference type="RefSeq" id="WP_255890826.1">
    <property type="nucleotide sequence ID" value="NZ_JAFMZM010000003.1"/>
</dbReference>
<feature type="transmembrane region" description="Helical" evidence="2">
    <location>
        <begin position="196"/>
        <end position="216"/>
    </location>
</feature>
<feature type="transmembrane region" description="Helical" evidence="2">
    <location>
        <begin position="150"/>
        <end position="175"/>
    </location>
</feature>
<feature type="transmembrane region" description="Helical" evidence="2">
    <location>
        <begin position="324"/>
        <end position="342"/>
    </location>
</feature>
<sequence>MTALDASRTTNAPTTTPATSSTTSPATGHRTAALAPWLAGLWAIVCTGTAVLHLVRDTGAPWVPTPASVLGSSSSADVSALIVALGALAVAGLVLRPRSARVAGALLVASGLVVALLLADVRALTFLGYGPMLLLGLVGIGPASEVDGAVLVPALAAVGHSVGGLALVLTGATAIRASSARGSGWSPQSAARACRAAVVVAVAVPAFYALTRLAWALGIPFGVRDEFLVELGDGKYAGLGLALAALAGCVLTIGLVRRWGEVFWSWLPVLGGRAVPVAMAVVPSVFVGSVVFSAGLAFWRLALVGEIDETPGAVADWAAWAPELFWPLWGIALVVAGLAYAARRAGER</sequence>
<feature type="transmembrane region" description="Helical" evidence="2">
    <location>
        <begin position="236"/>
        <end position="256"/>
    </location>
</feature>
<feature type="transmembrane region" description="Helical" evidence="2">
    <location>
        <begin position="34"/>
        <end position="55"/>
    </location>
</feature>
<feature type="transmembrane region" description="Helical" evidence="2">
    <location>
        <begin position="76"/>
        <end position="95"/>
    </location>
</feature>
<feature type="transmembrane region" description="Helical" evidence="2">
    <location>
        <begin position="277"/>
        <end position="299"/>
    </location>
</feature>
<comment type="caution">
    <text evidence="3">The sequence shown here is derived from an EMBL/GenBank/DDBJ whole genome shotgun (WGS) entry which is preliminary data.</text>
</comment>
<feature type="transmembrane region" description="Helical" evidence="2">
    <location>
        <begin position="101"/>
        <end position="119"/>
    </location>
</feature>
<protein>
    <submittedName>
        <fullName evidence="3">Uncharacterized protein</fullName>
    </submittedName>
</protein>
<dbReference type="Proteomes" id="UP001596524">
    <property type="component" value="Unassembled WGS sequence"/>
</dbReference>
<feature type="compositionally biased region" description="Low complexity" evidence="1">
    <location>
        <begin position="9"/>
        <end position="28"/>
    </location>
</feature>
<keyword evidence="2" id="KW-0472">Membrane</keyword>
<feature type="region of interest" description="Disordered" evidence="1">
    <location>
        <begin position="1"/>
        <end position="28"/>
    </location>
</feature>
<keyword evidence="2" id="KW-0812">Transmembrane</keyword>
<reference evidence="4" key="1">
    <citation type="journal article" date="2019" name="Int. J. Syst. Evol. Microbiol.">
        <title>The Global Catalogue of Microorganisms (GCM) 10K type strain sequencing project: providing services to taxonomists for standard genome sequencing and annotation.</title>
        <authorList>
            <consortium name="The Broad Institute Genomics Platform"/>
            <consortium name="The Broad Institute Genome Sequencing Center for Infectious Disease"/>
            <person name="Wu L."/>
            <person name="Ma J."/>
        </authorList>
    </citation>
    <scope>NUCLEOTIDE SEQUENCE [LARGE SCALE GENOMIC DNA]</scope>
    <source>
        <strain evidence="4">FCH27</strain>
    </source>
</reference>
<proteinExistence type="predicted"/>
<organism evidence="3 4">
    <name type="scientific">Nocardioides astragali</name>
    <dbReference type="NCBI Taxonomy" id="1776736"/>
    <lineage>
        <taxon>Bacteria</taxon>
        <taxon>Bacillati</taxon>
        <taxon>Actinomycetota</taxon>
        <taxon>Actinomycetes</taxon>
        <taxon>Propionibacteriales</taxon>
        <taxon>Nocardioidaceae</taxon>
        <taxon>Nocardioides</taxon>
    </lineage>
</organism>
<accession>A0ABW2N1Z0</accession>
<keyword evidence="2" id="KW-1133">Transmembrane helix</keyword>
<evidence type="ECO:0000313" key="3">
    <source>
        <dbReference type="EMBL" id="MFC7359925.1"/>
    </source>
</evidence>
<keyword evidence="4" id="KW-1185">Reference proteome</keyword>
<dbReference type="EMBL" id="JBHTCH010000005">
    <property type="protein sequence ID" value="MFC7359925.1"/>
    <property type="molecule type" value="Genomic_DNA"/>
</dbReference>
<gene>
    <name evidence="3" type="ORF">ACFQO6_06550</name>
</gene>
<evidence type="ECO:0000256" key="1">
    <source>
        <dbReference type="SAM" id="MobiDB-lite"/>
    </source>
</evidence>
<evidence type="ECO:0000256" key="2">
    <source>
        <dbReference type="SAM" id="Phobius"/>
    </source>
</evidence>
<evidence type="ECO:0000313" key="4">
    <source>
        <dbReference type="Proteomes" id="UP001596524"/>
    </source>
</evidence>